<feature type="compositionally biased region" description="Basic and acidic residues" evidence="1">
    <location>
        <begin position="132"/>
        <end position="148"/>
    </location>
</feature>
<protein>
    <recommendedName>
        <fullName evidence="4">DnaT DNA-binding domain-containing protein</fullName>
    </recommendedName>
</protein>
<keyword evidence="3" id="KW-1185">Reference proteome</keyword>
<comment type="caution">
    <text evidence="2">The sequence shown here is derived from an EMBL/GenBank/DDBJ whole genome shotgun (WGS) entry which is preliminary data.</text>
</comment>
<evidence type="ECO:0000313" key="3">
    <source>
        <dbReference type="Proteomes" id="UP001207930"/>
    </source>
</evidence>
<reference evidence="2 3" key="1">
    <citation type="submission" date="2022-10" db="EMBL/GenBank/DDBJ databases">
        <title>Luteolibacter flavescens strain MCCC 1K03193, whole genome shotgun sequencing project.</title>
        <authorList>
            <person name="Zhao G."/>
            <person name="Shen L."/>
        </authorList>
    </citation>
    <scope>NUCLEOTIDE SEQUENCE [LARGE SCALE GENOMIC DNA]</scope>
    <source>
        <strain evidence="2 3">MCCC 1K03193</strain>
    </source>
</reference>
<organism evidence="2 3">
    <name type="scientific">Luteolibacter flavescens</name>
    <dbReference type="NCBI Taxonomy" id="1859460"/>
    <lineage>
        <taxon>Bacteria</taxon>
        <taxon>Pseudomonadati</taxon>
        <taxon>Verrucomicrobiota</taxon>
        <taxon>Verrucomicrobiia</taxon>
        <taxon>Verrucomicrobiales</taxon>
        <taxon>Verrucomicrobiaceae</taxon>
        <taxon>Luteolibacter</taxon>
    </lineage>
</organism>
<dbReference type="RefSeq" id="WP_264502154.1">
    <property type="nucleotide sequence ID" value="NZ_JAPDDS010000008.1"/>
</dbReference>
<feature type="compositionally biased region" description="Basic residues" evidence="1">
    <location>
        <begin position="102"/>
        <end position="111"/>
    </location>
</feature>
<accession>A0ABT3FRJ2</accession>
<evidence type="ECO:0000313" key="2">
    <source>
        <dbReference type="EMBL" id="MCW1886200.1"/>
    </source>
</evidence>
<gene>
    <name evidence="2" type="ORF">OKA04_15790</name>
</gene>
<sequence>MDPDFPDHWKTRMVVDALGGDEAAPVYLIRLWGHCQNRKTASFDNLPAEALKAVCRYPGSASDIERALTVAGFIGREGAVLMVVGWAEYNASLIANWTNGKKGGRPPKNHRNMTGDNPSETHGFPIDNPSSTHREPIREEKIGEEKKPPVVPRGDGAVASREAETRDRCLPDRWRNIPKGERNRVKCLRNTPLMQRIGGWFNRRPDTIWTLSEGIALFEIKPPEEDVELLESWYLASDVGDRDIRRRDLLTLLNNWTIDLDRARLWRSEIP</sequence>
<name>A0ABT3FRJ2_9BACT</name>
<evidence type="ECO:0000256" key="1">
    <source>
        <dbReference type="SAM" id="MobiDB-lite"/>
    </source>
</evidence>
<dbReference type="Proteomes" id="UP001207930">
    <property type="component" value="Unassembled WGS sequence"/>
</dbReference>
<proteinExistence type="predicted"/>
<dbReference type="EMBL" id="JAPDDS010000008">
    <property type="protein sequence ID" value="MCW1886200.1"/>
    <property type="molecule type" value="Genomic_DNA"/>
</dbReference>
<feature type="region of interest" description="Disordered" evidence="1">
    <location>
        <begin position="100"/>
        <end position="164"/>
    </location>
</feature>
<evidence type="ECO:0008006" key="4">
    <source>
        <dbReference type="Google" id="ProtNLM"/>
    </source>
</evidence>